<keyword evidence="1" id="KW-0472">Membrane</keyword>
<dbReference type="RefSeq" id="WP_248389533.1">
    <property type="nucleotide sequence ID" value="NZ_CP096203.1"/>
</dbReference>
<gene>
    <name evidence="2" type="ORF">M0D58_12020</name>
</gene>
<evidence type="ECO:0000256" key="1">
    <source>
        <dbReference type="SAM" id="Phobius"/>
    </source>
</evidence>
<proteinExistence type="predicted"/>
<accession>A0ABY4K4N5</accession>
<dbReference type="Proteomes" id="UP000830552">
    <property type="component" value="Chromosome"/>
</dbReference>
<evidence type="ECO:0000313" key="2">
    <source>
        <dbReference type="EMBL" id="UPQ74773.1"/>
    </source>
</evidence>
<feature type="transmembrane region" description="Helical" evidence="1">
    <location>
        <begin position="36"/>
        <end position="58"/>
    </location>
</feature>
<reference evidence="2" key="1">
    <citation type="submission" date="2022-04" db="EMBL/GenBank/DDBJ databases">
        <title>Evolutionary, genomic, and biogeographic characterization of Chryseobacterium nepalense represented by a plastic-degrading bacterium AC3.</title>
        <authorList>
            <person name="Yin Z."/>
            <person name="Liu X."/>
            <person name="Wang D."/>
            <person name="Xie Z."/>
        </authorList>
    </citation>
    <scope>NUCLEOTIDE SEQUENCE</scope>
    <source>
        <strain evidence="2">AC3</strain>
    </source>
</reference>
<sequence>MNILSINAFQILTVAIFVAVLYATAIAVLFKNRSGILPYLALILFPLIGPLGIIVGNYTKKIK</sequence>
<name>A0ABY4K4N5_9FLAO</name>
<keyword evidence="1" id="KW-0812">Transmembrane</keyword>
<dbReference type="EMBL" id="CP096203">
    <property type="protein sequence ID" value="UPQ74773.1"/>
    <property type="molecule type" value="Genomic_DNA"/>
</dbReference>
<keyword evidence="1" id="KW-1133">Transmembrane helix</keyword>
<evidence type="ECO:0000313" key="3">
    <source>
        <dbReference type="Proteomes" id="UP000830552"/>
    </source>
</evidence>
<evidence type="ECO:0008006" key="4">
    <source>
        <dbReference type="Google" id="ProtNLM"/>
    </source>
</evidence>
<protein>
    <recommendedName>
        <fullName evidence="4">Phospholipase_D-nuclease N-terminal</fullName>
    </recommendedName>
</protein>
<keyword evidence="3" id="KW-1185">Reference proteome</keyword>
<feature type="transmembrane region" description="Helical" evidence="1">
    <location>
        <begin position="12"/>
        <end position="30"/>
    </location>
</feature>
<organism evidence="2 3">
    <name type="scientific">Chryseobacterium nepalense</name>
    <dbReference type="NCBI Taxonomy" id="1854498"/>
    <lineage>
        <taxon>Bacteria</taxon>
        <taxon>Pseudomonadati</taxon>
        <taxon>Bacteroidota</taxon>
        <taxon>Flavobacteriia</taxon>
        <taxon>Flavobacteriales</taxon>
        <taxon>Weeksellaceae</taxon>
        <taxon>Chryseobacterium group</taxon>
        <taxon>Chryseobacterium</taxon>
    </lineage>
</organism>